<dbReference type="GO" id="GO:0005762">
    <property type="term" value="C:mitochondrial large ribosomal subunit"/>
    <property type="evidence" value="ECO:0007669"/>
    <property type="project" value="TreeGrafter"/>
</dbReference>
<proteinExistence type="predicted"/>
<dbReference type="Proteomes" id="UP000011761">
    <property type="component" value="Unassembled WGS sequence"/>
</dbReference>
<keyword evidence="3" id="KW-1185">Reference proteome</keyword>
<dbReference type="GeneID" id="19113454"/>
<dbReference type="eggNOG" id="ENOG502S0A4">
    <property type="taxonomic scope" value="Eukaryota"/>
</dbReference>
<organism evidence="2 3">
    <name type="scientific">Baudoinia panamericana (strain UAMH 10762)</name>
    <name type="common">Angels' share fungus</name>
    <name type="synonym">Baudoinia compniacensis (strain UAMH 10762)</name>
    <dbReference type="NCBI Taxonomy" id="717646"/>
    <lineage>
        <taxon>Eukaryota</taxon>
        <taxon>Fungi</taxon>
        <taxon>Dikarya</taxon>
        <taxon>Ascomycota</taxon>
        <taxon>Pezizomycotina</taxon>
        <taxon>Dothideomycetes</taxon>
        <taxon>Dothideomycetidae</taxon>
        <taxon>Mycosphaerellales</taxon>
        <taxon>Teratosphaeriaceae</taxon>
        <taxon>Baudoinia</taxon>
    </lineage>
</organism>
<name>M2LDV0_BAUPA</name>
<dbReference type="PANTHER" id="PTHR28266">
    <property type="entry name" value="54S RIBOSOMAL PROTEIN L20, MITOCHONDRIAL"/>
    <property type="match status" value="1"/>
</dbReference>
<sequence length="218" mass="24999">MASTLFARTLRPSITAAESTGYICQSCRRQESTYRRTRKALRVKPDPSFLPSKTETQDHIIFNPPSSAPSVYHTPSLFLPQDDPRRRVHTRASSAGANPPSTPGISRVPSATATVPPTKDRTLLPSVRPTYEKKYHVTPEQVEEIRRLRQEDPRQWTRVRLAERFECSQFFISLCCSAPEVKAEHDKALEEIKKKWGRRKAEAREARKERKKLWGMDA</sequence>
<dbReference type="OMA" id="CSQFFVG"/>
<dbReference type="RefSeq" id="XP_007680347.1">
    <property type="nucleotide sequence ID" value="XM_007682157.1"/>
</dbReference>
<protein>
    <submittedName>
        <fullName evidence="2">Uncharacterized protein</fullName>
    </submittedName>
</protein>
<dbReference type="STRING" id="717646.M2LDV0"/>
<feature type="region of interest" description="Disordered" evidence="1">
    <location>
        <begin position="77"/>
        <end position="124"/>
    </location>
</feature>
<dbReference type="EMBL" id="KB445562">
    <property type="protein sequence ID" value="EMC92157.1"/>
    <property type="molecule type" value="Genomic_DNA"/>
</dbReference>
<dbReference type="OrthoDB" id="6021263at2759"/>
<dbReference type="Pfam" id="PF12824">
    <property type="entry name" value="MRP-L20"/>
    <property type="match status" value="1"/>
</dbReference>
<dbReference type="AlphaFoldDB" id="M2LDV0"/>
<dbReference type="InterPro" id="IPR024388">
    <property type="entry name" value="Ribosomal_mL58"/>
</dbReference>
<evidence type="ECO:0000256" key="1">
    <source>
        <dbReference type="SAM" id="MobiDB-lite"/>
    </source>
</evidence>
<reference evidence="2 3" key="1">
    <citation type="journal article" date="2012" name="PLoS Pathog.">
        <title>Diverse lifestyles and strategies of plant pathogenesis encoded in the genomes of eighteen Dothideomycetes fungi.</title>
        <authorList>
            <person name="Ohm R.A."/>
            <person name="Feau N."/>
            <person name="Henrissat B."/>
            <person name="Schoch C.L."/>
            <person name="Horwitz B.A."/>
            <person name="Barry K.W."/>
            <person name="Condon B.J."/>
            <person name="Copeland A.C."/>
            <person name="Dhillon B."/>
            <person name="Glaser F."/>
            <person name="Hesse C.N."/>
            <person name="Kosti I."/>
            <person name="LaButti K."/>
            <person name="Lindquist E.A."/>
            <person name="Lucas S."/>
            <person name="Salamov A.A."/>
            <person name="Bradshaw R.E."/>
            <person name="Ciuffetti L."/>
            <person name="Hamelin R.C."/>
            <person name="Kema G.H.J."/>
            <person name="Lawrence C."/>
            <person name="Scott J.A."/>
            <person name="Spatafora J.W."/>
            <person name="Turgeon B.G."/>
            <person name="de Wit P.J.G.M."/>
            <person name="Zhong S."/>
            <person name="Goodwin S.B."/>
            <person name="Grigoriev I.V."/>
        </authorList>
    </citation>
    <scope>NUCLEOTIDE SEQUENCE [LARGE SCALE GENOMIC DNA]</scope>
    <source>
        <strain evidence="2 3">UAMH 10762</strain>
    </source>
</reference>
<dbReference type="HOGENOM" id="CLU_089054_0_0_1"/>
<dbReference type="GO" id="GO:0003735">
    <property type="term" value="F:structural constituent of ribosome"/>
    <property type="evidence" value="ECO:0007669"/>
    <property type="project" value="TreeGrafter"/>
</dbReference>
<evidence type="ECO:0000313" key="2">
    <source>
        <dbReference type="EMBL" id="EMC92157.1"/>
    </source>
</evidence>
<dbReference type="KEGG" id="bcom:BAUCODRAFT_38182"/>
<gene>
    <name evidence="2" type="ORF">BAUCODRAFT_38182</name>
</gene>
<dbReference type="PANTHER" id="PTHR28266:SF1">
    <property type="entry name" value="LARGE RIBOSOMAL SUBUNIT PROTEIN ML58"/>
    <property type="match status" value="1"/>
</dbReference>
<accession>M2LDV0</accession>
<evidence type="ECO:0000313" key="3">
    <source>
        <dbReference type="Proteomes" id="UP000011761"/>
    </source>
</evidence>